<comment type="cofactor">
    <cofactor evidence="10">
        <name>Mg(2+)</name>
        <dbReference type="ChEBI" id="CHEBI:18420"/>
    </cofactor>
</comment>
<evidence type="ECO:0000256" key="8">
    <source>
        <dbReference type="ARBA" id="ARBA00023239"/>
    </source>
</evidence>
<accession>A0A7V4WWA8</accession>
<dbReference type="InterPro" id="IPR000807">
    <property type="entry name" value="ImidazoleglycerolP_deHydtase"/>
</dbReference>
<comment type="caution">
    <text evidence="10">Lacks conserved residue(s) required for the propagation of feature annotation.</text>
</comment>
<dbReference type="Gene3D" id="3.40.50.1000">
    <property type="entry name" value="HAD superfamily/HAD-like"/>
    <property type="match status" value="1"/>
</dbReference>
<dbReference type="EC" id="4.2.1.19" evidence="10"/>
<comment type="subcellular location">
    <subcellularLocation>
        <location evidence="10">Cytoplasm</location>
    </subcellularLocation>
</comment>
<dbReference type="UniPathway" id="UPA00031">
    <property type="reaction ID" value="UER00011"/>
</dbReference>
<dbReference type="InterPro" id="IPR023214">
    <property type="entry name" value="HAD_sf"/>
</dbReference>
<comment type="pathway">
    <text evidence="10">Amino-acid biosynthesis; L-histidine biosynthesis; L-histidine from 5-phospho-alpha-D-ribose 1-diphosphate: step 8/9.</text>
</comment>
<dbReference type="GO" id="GO:0004424">
    <property type="term" value="F:imidazoleglycerol-phosphate dehydratase activity"/>
    <property type="evidence" value="ECO:0007669"/>
    <property type="project" value="UniProtKB-UniRule"/>
</dbReference>
<dbReference type="SUPFAM" id="SSF56784">
    <property type="entry name" value="HAD-like"/>
    <property type="match status" value="1"/>
</dbReference>
<dbReference type="FunFam" id="3.30.230.40:FF:000001">
    <property type="entry name" value="Imidazoleglycerol-phosphate dehydratase HisB"/>
    <property type="match status" value="1"/>
</dbReference>
<sequence>MKKVLFIDRDGTIIVEPPDEQVDSLEKLEFVPGVIVALHRIAAETDYELVMVTNQDGLGTASFPEEDFWPAHNKMMQLLENEGVRFAAVHIDSSLPEDKAPTRKPGTAMLKDYLNGDYDLAHSFVIGDRDSDVQLAKNLGAQAICFGKDKHKDAVLNTDDWQEIYTFLRRQQRAAEIRRTTRETDVLVQIALEGGGRAAISTGIGFLDHMLELFASHCACDLTIEATGDLHVDEHHTTEDVALALGEAIRRALGDKRGIERYGFFLPMDESVCQLAVDFSGRPELVWQAEFKREKIGAMPTEMFKHFFKSFVVAAGCNLYIRAEGENEHHKIEAIFKALGRSVKMAVRKDPFSNRVPSSKGKL</sequence>
<protein>
    <recommendedName>
        <fullName evidence="10">Histidine biosynthesis bifunctional protein HisB</fullName>
    </recommendedName>
    <domain>
        <recommendedName>
            <fullName evidence="10">Histidinol-phosphatase</fullName>
            <ecNumber evidence="10">3.1.3.15</ecNumber>
        </recommendedName>
    </domain>
    <domain>
        <recommendedName>
            <fullName evidence="10">Imidazoleglycerol-phosphate dehydratase</fullName>
            <shortName evidence="10">IGPD</shortName>
            <ecNumber evidence="10">4.2.1.19</ecNumber>
        </recommendedName>
    </domain>
</protein>
<dbReference type="GO" id="GO:0000105">
    <property type="term" value="P:L-histidine biosynthetic process"/>
    <property type="evidence" value="ECO:0007669"/>
    <property type="project" value="UniProtKB-UniRule"/>
</dbReference>
<dbReference type="Pfam" id="PF00475">
    <property type="entry name" value="IGPD"/>
    <property type="match status" value="1"/>
</dbReference>
<keyword evidence="3 10" id="KW-0028">Amino-acid biosynthesis</keyword>
<dbReference type="AlphaFoldDB" id="A0A7V4WWA8"/>
<dbReference type="GO" id="GO:0004401">
    <property type="term" value="F:histidinol-phosphatase activity"/>
    <property type="evidence" value="ECO:0007669"/>
    <property type="project" value="UniProtKB-UniRule"/>
</dbReference>
<feature type="active site" description="Nucleophile" evidence="10">
    <location>
        <position position="8"/>
    </location>
</feature>
<comment type="caution">
    <text evidence="11">The sequence shown here is derived from an EMBL/GenBank/DDBJ whole genome shotgun (WGS) entry which is preliminary data.</text>
</comment>
<keyword evidence="7 10" id="KW-0368">Histidine biosynthesis</keyword>
<gene>
    <name evidence="10 11" type="primary">hisB</name>
    <name evidence="11" type="ORF">ENK44_15030</name>
</gene>
<dbReference type="GO" id="GO:0046872">
    <property type="term" value="F:metal ion binding"/>
    <property type="evidence" value="ECO:0007669"/>
    <property type="project" value="UniProtKB-KW"/>
</dbReference>
<dbReference type="FunFam" id="3.30.230.40:FF:000003">
    <property type="entry name" value="Imidazoleglycerol-phosphate dehydratase HisB"/>
    <property type="match status" value="1"/>
</dbReference>
<evidence type="ECO:0000256" key="9">
    <source>
        <dbReference type="ARBA" id="ARBA00023268"/>
    </source>
</evidence>
<keyword evidence="8 10" id="KW-0456">Lyase</keyword>
<feature type="region of interest" description="Histidinol-phosphatase" evidence="10">
    <location>
        <begin position="1"/>
        <end position="172"/>
    </location>
</feature>
<keyword evidence="9 10" id="KW-0511">Multifunctional enzyme</keyword>
<dbReference type="InterPro" id="IPR036412">
    <property type="entry name" value="HAD-like_sf"/>
</dbReference>
<dbReference type="SUPFAM" id="SSF54211">
    <property type="entry name" value="Ribosomal protein S5 domain 2-like"/>
    <property type="match status" value="2"/>
</dbReference>
<dbReference type="NCBIfam" id="NF003937">
    <property type="entry name" value="PRK05446.1"/>
    <property type="match status" value="1"/>
</dbReference>
<comment type="similarity">
    <text evidence="10">In the N-terminal section; belongs to the histidinol-phosphatase family.</text>
</comment>
<feature type="active site" description="Proton donor" evidence="10">
    <location>
        <position position="10"/>
    </location>
</feature>
<dbReference type="NCBIfam" id="TIGR01656">
    <property type="entry name" value="Histidinol-ppas"/>
    <property type="match status" value="1"/>
</dbReference>
<name>A0A7V4WWA8_CALAY</name>
<evidence type="ECO:0000256" key="1">
    <source>
        <dbReference type="ARBA" id="ARBA00005047"/>
    </source>
</evidence>
<feature type="binding site" evidence="10">
    <location>
        <position position="8"/>
    </location>
    <ligand>
        <name>Mg(2+)</name>
        <dbReference type="ChEBI" id="CHEBI:18420"/>
    </ligand>
</feature>
<keyword evidence="2 10" id="KW-0963">Cytoplasm</keyword>
<dbReference type="EC" id="3.1.3.15" evidence="10"/>
<organism evidence="11">
    <name type="scientific">Caldithrix abyssi</name>
    <dbReference type="NCBI Taxonomy" id="187145"/>
    <lineage>
        <taxon>Bacteria</taxon>
        <taxon>Pseudomonadati</taxon>
        <taxon>Calditrichota</taxon>
        <taxon>Calditrichia</taxon>
        <taxon>Calditrichales</taxon>
        <taxon>Calditrichaceae</taxon>
        <taxon>Caldithrix</taxon>
    </lineage>
</organism>
<dbReference type="Gene3D" id="3.30.230.40">
    <property type="entry name" value="Imidazole glycerol phosphate dehydratase, domain 1"/>
    <property type="match status" value="2"/>
</dbReference>
<evidence type="ECO:0000256" key="5">
    <source>
        <dbReference type="ARBA" id="ARBA00022801"/>
    </source>
</evidence>
<dbReference type="HAMAP" id="MF_00076">
    <property type="entry name" value="HisB"/>
    <property type="match status" value="1"/>
</dbReference>
<dbReference type="EMBL" id="DRQG01000142">
    <property type="protein sequence ID" value="HGY57020.1"/>
    <property type="molecule type" value="Genomic_DNA"/>
</dbReference>
<dbReference type="NCBIfam" id="NF002111">
    <property type="entry name" value="PRK00951.2-1"/>
    <property type="match status" value="1"/>
</dbReference>
<comment type="catalytic activity">
    <reaction evidence="10">
        <text>L-histidinol phosphate + H2O = L-histidinol + phosphate</text>
        <dbReference type="Rhea" id="RHEA:14465"/>
        <dbReference type="ChEBI" id="CHEBI:15377"/>
        <dbReference type="ChEBI" id="CHEBI:43474"/>
        <dbReference type="ChEBI" id="CHEBI:57699"/>
        <dbReference type="ChEBI" id="CHEBI:57980"/>
        <dbReference type="EC" id="3.1.3.15"/>
    </reaction>
</comment>
<dbReference type="PANTHER" id="PTHR23133">
    <property type="entry name" value="IMIDAZOLEGLYCEROL-PHOSPHATE DEHYDRATASE HIS7"/>
    <property type="match status" value="1"/>
</dbReference>
<comment type="similarity">
    <text evidence="10">In the C-terminal section; belongs to the imidazoleglycerol-phosphate dehydratase family.</text>
</comment>
<dbReference type="InterPro" id="IPR005954">
    <property type="entry name" value="HisB_N"/>
</dbReference>
<feature type="region of interest" description="Imidazoleglycerol-phosphate dehydratase" evidence="10">
    <location>
        <begin position="173"/>
        <end position="363"/>
    </location>
</feature>
<dbReference type="InterPro" id="IPR020565">
    <property type="entry name" value="ImidazoleglycerP_deHydtase_CS"/>
</dbReference>
<dbReference type="InterPro" id="IPR006543">
    <property type="entry name" value="Histidinol-phos"/>
</dbReference>
<feature type="binding site" evidence="10">
    <location>
        <position position="10"/>
    </location>
    <ligand>
        <name>Mg(2+)</name>
        <dbReference type="ChEBI" id="CHEBI:18420"/>
    </ligand>
</feature>
<proteinExistence type="inferred from homology"/>
<dbReference type="Proteomes" id="UP000885779">
    <property type="component" value="Unassembled WGS sequence"/>
</dbReference>
<keyword evidence="6 10" id="KW-0460">Magnesium</keyword>
<dbReference type="NCBIfam" id="TIGR01662">
    <property type="entry name" value="HAD-SF-IIIA"/>
    <property type="match status" value="1"/>
</dbReference>
<dbReference type="PANTHER" id="PTHR23133:SF2">
    <property type="entry name" value="IMIDAZOLEGLYCEROL-PHOSPHATE DEHYDRATASE"/>
    <property type="match status" value="1"/>
</dbReference>
<dbReference type="Pfam" id="PF13242">
    <property type="entry name" value="Hydrolase_like"/>
    <property type="match status" value="1"/>
</dbReference>
<keyword evidence="5 10" id="KW-0378">Hydrolase</keyword>
<dbReference type="InterPro" id="IPR038494">
    <property type="entry name" value="IGPD_sf"/>
</dbReference>
<dbReference type="HAMAP" id="MF_01022">
    <property type="entry name" value="Bifunc_HisB"/>
    <property type="match status" value="1"/>
</dbReference>
<keyword evidence="4 10" id="KW-0479">Metal-binding</keyword>
<feature type="binding site" evidence="10">
    <location>
        <position position="128"/>
    </location>
    <ligand>
        <name>Mg(2+)</name>
        <dbReference type="ChEBI" id="CHEBI:18420"/>
    </ligand>
</feature>
<dbReference type="NCBIfam" id="TIGR01261">
    <property type="entry name" value="hisB_Nterm"/>
    <property type="match status" value="1"/>
</dbReference>
<reference evidence="11" key="1">
    <citation type="journal article" date="2020" name="mSystems">
        <title>Genome- and Community-Level Interaction Insights into Carbon Utilization and Element Cycling Functions of Hydrothermarchaeota in Hydrothermal Sediment.</title>
        <authorList>
            <person name="Zhou Z."/>
            <person name="Liu Y."/>
            <person name="Xu W."/>
            <person name="Pan J."/>
            <person name="Luo Z.H."/>
            <person name="Li M."/>
        </authorList>
    </citation>
    <scope>NUCLEOTIDE SEQUENCE [LARGE SCALE GENOMIC DNA]</scope>
    <source>
        <strain evidence="11">HyVt-577</strain>
    </source>
</reference>
<dbReference type="PROSITE" id="PS00954">
    <property type="entry name" value="IGP_DEHYDRATASE_1"/>
    <property type="match status" value="1"/>
</dbReference>
<comment type="pathway">
    <text evidence="1 10">Amino-acid biosynthesis; L-histidine biosynthesis; L-histidine from 5-phospho-alpha-D-ribose 1-diphosphate: step 6/9.</text>
</comment>
<dbReference type="InterPro" id="IPR020566">
    <property type="entry name" value="His_synth_bifunc_HisB"/>
</dbReference>
<evidence type="ECO:0000256" key="10">
    <source>
        <dbReference type="HAMAP-Rule" id="MF_01022"/>
    </source>
</evidence>
<evidence type="ECO:0000256" key="3">
    <source>
        <dbReference type="ARBA" id="ARBA00022605"/>
    </source>
</evidence>
<dbReference type="InterPro" id="IPR006549">
    <property type="entry name" value="HAD-SF_hydro_IIIA"/>
</dbReference>
<comment type="catalytic activity">
    <reaction evidence="10">
        <text>D-erythro-1-(imidazol-4-yl)glycerol 3-phosphate = 3-(imidazol-4-yl)-2-oxopropyl phosphate + H2O</text>
        <dbReference type="Rhea" id="RHEA:11040"/>
        <dbReference type="ChEBI" id="CHEBI:15377"/>
        <dbReference type="ChEBI" id="CHEBI:57766"/>
        <dbReference type="ChEBI" id="CHEBI:58278"/>
        <dbReference type="EC" id="4.2.1.19"/>
    </reaction>
</comment>
<evidence type="ECO:0000256" key="2">
    <source>
        <dbReference type="ARBA" id="ARBA00022490"/>
    </source>
</evidence>
<evidence type="ECO:0000256" key="4">
    <source>
        <dbReference type="ARBA" id="ARBA00022723"/>
    </source>
</evidence>
<dbReference type="CDD" id="cd07914">
    <property type="entry name" value="IGPD"/>
    <property type="match status" value="1"/>
</dbReference>
<dbReference type="GO" id="GO:0005737">
    <property type="term" value="C:cytoplasm"/>
    <property type="evidence" value="ECO:0007669"/>
    <property type="project" value="UniProtKB-SubCell"/>
</dbReference>
<dbReference type="InterPro" id="IPR020568">
    <property type="entry name" value="Ribosomal_Su5_D2-typ_SF"/>
</dbReference>
<dbReference type="PROSITE" id="PS00955">
    <property type="entry name" value="IGP_DEHYDRATASE_2"/>
    <property type="match status" value="1"/>
</dbReference>
<evidence type="ECO:0000313" key="11">
    <source>
        <dbReference type="EMBL" id="HGY57020.1"/>
    </source>
</evidence>
<evidence type="ECO:0000256" key="6">
    <source>
        <dbReference type="ARBA" id="ARBA00022842"/>
    </source>
</evidence>
<evidence type="ECO:0000256" key="7">
    <source>
        <dbReference type="ARBA" id="ARBA00023102"/>
    </source>
</evidence>